<dbReference type="Pfam" id="PF00089">
    <property type="entry name" value="Trypsin"/>
    <property type="match status" value="1"/>
</dbReference>
<protein>
    <recommendedName>
        <fullName evidence="3">Peptidase S1 domain-containing protein</fullName>
    </recommendedName>
</protein>
<keyword evidence="5" id="KW-1185">Reference proteome</keyword>
<reference evidence="4" key="1">
    <citation type="submission" date="2021-06" db="EMBL/GenBank/DDBJ databases">
        <authorList>
            <person name="Hodson N. C."/>
            <person name="Mongue J. A."/>
            <person name="Jaron S. K."/>
        </authorList>
    </citation>
    <scope>NUCLEOTIDE SEQUENCE</scope>
</reference>
<comment type="similarity">
    <text evidence="2">Belongs to the peptidase S1 family. CLIP subfamily.</text>
</comment>
<dbReference type="AlphaFoldDB" id="A0A8J2J850"/>
<dbReference type="SMART" id="SM00020">
    <property type="entry name" value="Tryp_SPc"/>
    <property type="match status" value="1"/>
</dbReference>
<dbReference type="CDD" id="cd00190">
    <property type="entry name" value="Tryp_SPc"/>
    <property type="match status" value="1"/>
</dbReference>
<dbReference type="InterPro" id="IPR051487">
    <property type="entry name" value="Ser/Thr_Proteases_Immune/Dev"/>
</dbReference>
<sequence length="308" mass="34302">MTFRSSPSFNGVGFRCYAVCVEPGPVTYTELALPSIPYTSLGHCVCGRRNRPKKFARHEKFPWVAKLVRKNDQELFCSASLISNKYLISAAHCFSTSLGTQIPGNIQVILNELPADSRLKTAPPAFKRNVVQITRYLNLGSAFETDADIALIKLEKAIELDNESIVPVCLPKGENRSLHFQGTKALLSQWVWDSEWKAHQLMNVRSTVVNNDVCSSVYKNNIQFTTKTSSKGLMCAKPNIPGFCHTISGGALMSMDDSGRYSKYTQIGVGTWGNDCQMGRDLPLIYTRVTETINWILLNTQDSSYCLP</sequence>
<gene>
    <name evidence="4" type="ORF">AFUS01_LOCUS2070</name>
</gene>
<dbReference type="PROSITE" id="PS00134">
    <property type="entry name" value="TRYPSIN_HIS"/>
    <property type="match status" value="1"/>
</dbReference>
<dbReference type="Proteomes" id="UP000708208">
    <property type="component" value="Unassembled WGS sequence"/>
</dbReference>
<name>A0A8J2J850_9HEXA</name>
<dbReference type="OrthoDB" id="546450at2759"/>
<dbReference type="GO" id="GO:0006508">
    <property type="term" value="P:proteolysis"/>
    <property type="evidence" value="ECO:0007669"/>
    <property type="project" value="InterPro"/>
</dbReference>
<evidence type="ECO:0000256" key="2">
    <source>
        <dbReference type="ARBA" id="ARBA00024195"/>
    </source>
</evidence>
<keyword evidence="1" id="KW-1015">Disulfide bond</keyword>
<evidence type="ECO:0000259" key="3">
    <source>
        <dbReference type="PROSITE" id="PS50240"/>
    </source>
</evidence>
<comment type="caution">
    <text evidence="4">The sequence shown here is derived from an EMBL/GenBank/DDBJ whole genome shotgun (WGS) entry which is preliminary data.</text>
</comment>
<evidence type="ECO:0000313" key="5">
    <source>
        <dbReference type="Proteomes" id="UP000708208"/>
    </source>
</evidence>
<dbReference type="PROSITE" id="PS50240">
    <property type="entry name" value="TRYPSIN_DOM"/>
    <property type="match status" value="1"/>
</dbReference>
<dbReference type="PANTHER" id="PTHR24256">
    <property type="entry name" value="TRYPTASE-RELATED"/>
    <property type="match status" value="1"/>
</dbReference>
<feature type="domain" description="Peptidase S1" evidence="3">
    <location>
        <begin position="45"/>
        <end position="301"/>
    </location>
</feature>
<accession>A0A8J2J850</accession>
<proteinExistence type="inferred from homology"/>
<dbReference type="InterPro" id="IPR001254">
    <property type="entry name" value="Trypsin_dom"/>
</dbReference>
<organism evidence="4 5">
    <name type="scientific">Allacma fusca</name>
    <dbReference type="NCBI Taxonomy" id="39272"/>
    <lineage>
        <taxon>Eukaryota</taxon>
        <taxon>Metazoa</taxon>
        <taxon>Ecdysozoa</taxon>
        <taxon>Arthropoda</taxon>
        <taxon>Hexapoda</taxon>
        <taxon>Collembola</taxon>
        <taxon>Symphypleona</taxon>
        <taxon>Sminthuridae</taxon>
        <taxon>Allacma</taxon>
    </lineage>
</organism>
<evidence type="ECO:0000313" key="4">
    <source>
        <dbReference type="EMBL" id="CAG7671223.1"/>
    </source>
</evidence>
<evidence type="ECO:0000256" key="1">
    <source>
        <dbReference type="ARBA" id="ARBA00023157"/>
    </source>
</evidence>
<dbReference type="EMBL" id="CAJVCH010011649">
    <property type="protein sequence ID" value="CAG7671223.1"/>
    <property type="molecule type" value="Genomic_DNA"/>
</dbReference>
<dbReference type="InterPro" id="IPR018114">
    <property type="entry name" value="TRYPSIN_HIS"/>
</dbReference>
<dbReference type="GO" id="GO:0004252">
    <property type="term" value="F:serine-type endopeptidase activity"/>
    <property type="evidence" value="ECO:0007669"/>
    <property type="project" value="InterPro"/>
</dbReference>